<evidence type="ECO:0000259" key="1">
    <source>
        <dbReference type="Pfam" id="PF17678"/>
    </source>
</evidence>
<dbReference type="EMBL" id="SNRY01007077">
    <property type="protein sequence ID" value="KAA6311152.1"/>
    <property type="molecule type" value="Genomic_DNA"/>
</dbReference>
<feature type="non-terminal residue" evidence="2">
    <location>
        <position position="74"/>
    </location>
</feature>
<dbReference type="InterPro" id="IPR014718">
    <property type="entry name" value="GH-type_carb-bd"/>
</dbReference>
<feature type="domain" description="Glycosyl hydrolase family 92 N-terminal" evidence="1">
    <location>
        <begin position="26"/>
        <end position="74"/>
    </location>
</feature>
<dbReference type="AlphaFoldDB" id="A0A5J4PPK0"/>
<accession>A0A5J4PPK0</accession>
<gene>
    <name evidence="2" type="ORF">EZS27_037665</name>
</gene>
<proteinExistence type="predicted"/>
<dbReference type="InterPro" id="IPR041371">
    <property type="entry name" value="GH92_N"/>
</dbReference>
<protein>
    <recommendedName>
        <fullName evidence="1">Glycosyl hydrolase family 92 N-terminal domain-containing protein</fullName>
    </recommendedName>
</protein>
<dbReference type="GO" id="GO:0030246">
    <property type="term" value="F:carbohydrate binding"/>
    <property type="evidence" value="ECO:0007669"/>
    <property type="project" value="InterPro"/>
</dbReference>
<sequence>MNVNKLFFLFLLSASTGIYAQKPIDYVNMMIGTTGAHPTEYGGVAPTVSEPFGMTQWCAATRINGISKTMYHYN</sequence>
<dbReference type="Pfam" id="PF17678">
    <property type="entry name" value="Glyco_hydro_92N"/>
    <property type="match status" value="1"/>
</dbReference>
<organism evidence="2">
    <name type="scientific">termite gut metagenome</name>
    <dbReference type="NCBI Taxonomy" id="433724"/>
    <lineage>
        <taxon>unclassified sequences</taxon>
        <taxon>metagenomes</taxon>
        <taxon>organismal metagenomes</taxon>
    </lineage>
</organism>
<evidence type="ECO:0000313" key="2">
    <source>
        <dbReference type="EMBL" id="KAA6311152.1"/>
    </source>
</evidence>
<dbReference type="Gene3D" id="2.70.98.10">
    <property type="match status" value="1"/>
</dbReference>
<comment type="caution">
    <text evidence="2">The sequence shown here is derived from an EMBL/GenBank/DDBJ whole genome shotgun (WGS) entry which is preliminary data.</text>
</comment>
<name>A0A5J4PPK0_9ZZZZ</name>
<reference evidence="2" key="1">
    <citation type="submission" date="2019-03" db="EMBL/GenBank/DDBJ databases">
        <title>Single cell metagenomics reveals metabolic interactions within the superorganism composed of flagellate Streblomastix strix and complex community of Bacteroidetes bacteria on its surface.</title>
        <authorList>
            <person name="Treitli S.C."/>
            <person name="Kolisko M."/>
            <person name="Husnik F."/>
            <person name="Keeling P."/>
            <person name="Hampl V."/>
        </authorList>
    </citation>
    <scope>NUCLEOTIDE SEQUENCE</scope>
    <source>
        <strain evidence="2">STM</strain>
    </source>
</reference>